<dbReference type="EMBL" id="CP034209">
    <property type="protein sequence ID" value="QBZ64627.1"/>
    <property type="molecule type" value="Genomic_DNA"/>
</dbReference>
<evidence type="ECO:0000313" key="3">
    <source>
        <dbReference type="Proteomes" id="UP000294847"/>
    </source>
</evidence>
<protein>
    <recommendedName>
        <fullName evidence="1">2EXR domain-containing protein</fullName>
    </recommendedName>
</protein>
<accession>A0A4P7NQK4</accession>
<dbReference type="Pfam" id="PF20150">
    <property type="entry name" value="2EXR"/>
    <property type="match status" value="1"/>
</dbReference>
<gene>
    <name evidence="2" type="ORF">PoMZ_06325</name>
</gene>
<reference evidence="2 3" key="1">
    <citation type="journal article" date="2019" name="Mol. Biol. Evol.">
        <title>Blast fungal genomes show frequent chromosomal changes, gene gains and losses, and effector gene turnover.</title>
        <authorList>
            <person name="Gomez Luciano L.B."/>
            <person name="Jason Tsai I."/>
            <person name="Chuma I."/>
            <person name="Tosa Y."/>
            <person name="Chen Y.H."/>
            <person name="Li J.Y."/>
            <person name="Li M.Y."/>
            <person name="Jade Lu M.Y."/>
            <person name="Nakayashiki H."/>
            <person name="Li W.H."/>
        </authorList>
    </citation>
    <scope>NUCLEOTIDE SEQUENCE [LARGE SCALE GENOMIC DNA]</scope>
    <source>
        <strain evidence="2">MZ5-1-6</strain>
    </source>
</reference>
<dbReference type="InterPro" id="IPR045518">
    <property type="entry name" value="2EXR"/>
</dbReference>
<organism evidence="2 3">
    <name type="scientific">Pyricularia oryzae</name>
    <name type="common">Rice blast fungus</name>
    <name type="synonym">Magnaporthe oryzae</name>
    <dbReference type="NCBI Taxonomy" id="318829"/>
    <lineage>
        <taxon>Eukaryota</taxon>
        <taxon>Fungi</taxon>
        <taxon>Dikarya</taxon>
        <taxon>Ascomycota</taxon>
        <taxon>Pezizomycotina</taxon>
        <taxon>Sordariomycetes</taxon>
        <taxon>Sordariomycetidae</taxon>
        <taxon>Magnaporthales</taxon>
        <taxon>Pyriculariaceae</taxon>
        <taxon>Pyricularia</taxon>
    </lineage>
</organism>
<dbReference type="Proteomes" id="UP000294847">
    <property type="component" value="Chromosome 6"/>
</dbReference>
<sequence length="472" mass="53068">MVKPRPIVVGSPARNSHATEDEVGERTPEMIRTRFQRFASTAPFFPAGPRIMQGGQGGIAFGANTSSSVPDLDDPFGPVARSTEHAQATEDVEAVTAERPTKRRRKAAVQPLMQLRRYSVRTQTKPATSMNRVWHLLPAELRERIWEMALEDPMDMRRIVYIRNRNTPGFPNYRRSSISVNFAVPTGSSISLACVESHAVFMRKFFKVYQRDYQMMFARFNTFVGSLQRASIDITLSRESATAAPENAAQGSLTDAQFWARRYTSSETPVPLAPRTDNIPKVKAKITHPLSSVISHLDTSEQQPVNPEVDIIYIEPCCDGCRGQHCISRQFLAVDRNAVRFLIVKDEPLWPPTRGGIPPCWVTLTSVFPNVEIMYIDIANLGPPLSTIGKTKQRRVMVRVKDTAIPRAVTHQDRFAAWKEDAGKDFKLAKIEFVAVYGHKEPGVGRPDGDQYPLALREGRRHKLADDVFIVR</sequence>
<evidence type="ECO:0000259" key="1">
    <source>
        <dbReference type="Pfam" id="PF20150"/>
    </source>
</evidence>
<proteinExistence type="predicted"/>
<evidence type="ECO:0000313" key="2">
    <source>
        <dbReference type="EMBL" id="QBZ64627.1"/>
    </source>
</evidence>
<feature type="domain" description="2EXR" evidence="1">
    <location>
        <begin position="136"/>
        <end position="210"/>
    </location>
</feature>
<name>A0A4P7NQK4_PYROR</name>
<dbReference type="AlphaFoldDB" id="A0A4P7NQK4"/>